<dbReference type="OrthoDB" id="311712at2759"/>
<dbReference type="AlphaFoldDB" id="A0A090KT97"/>
<evidence type="ECO:0000256" key="1">
    <source>
        <dbReference type="ARBA" id="ARBA00022574"/>
    </source>
</evidence>
<sequence>MNGCTIFNNKLDAYCIDSDQKGKFIITASSRTITLHHPTITENCSSCHAKNIKETNVDILRLNNFDTSDLKVAFTNVSDLNVSKITESDIICIYSKSETGRKISDLDWCMDNDNLIITTSNDNRGYIWDLREKNPVSWFSSLSKMRHGKFKKSNIGEKQFYVAFSESTNIKLFDMRYPKKAFKNVFAHDNIINDLQWDNLDNDIVITISDDLSIRYWDCNNFNSPIYELKSPLLPAKQFSNSPCGKFFTTITDLYFNQKMFLPSYTIWRRPGDNSIFSKDFIDEKIRGGVWQYSDEYMSELYFFYITCSGKFCRRTLNSCHLGTEIESILHAPTIQKNTDIEIDQRITRYDSETLNSECLLLSKEQINNIIEESDSLSITDSKDISLPKEIAVVNEYSRFIKIPYFDDNLLNELEGLKNISTLELQAAEVNFSRAAVMIVYENIKVSFKLVMEIRFHCDFISNGNIFISIYEKDCPLTTKEAEEFLERLQLECNIQKTLPKNKNFIKSMYEKKEIRKKNSCGNNKNQGDHKNMTFLCIVVRQIPKIIREMNVLPEYFTDSSDSDFCHTDSDEDVYNYQNFQSNNVNIKLLKNLSKSTHNVLDKIDHRILAATFPFNYTPNGYDKNICLPKKFGAHFCKSGHFITFGINSTYQALIITEKIDKNDKINGKLLTCGTKFRNQKGNKLHVFHINPRDKLPKFRSMFRSLHHFREHLRKQFEKYILAFTWEKHEVTAYHLKLRKFIDMKERNEENKDEYLHTTNCNKDLYNSLKQCYPFKSHGKVLYTLKESLSMNDVNKILLQKNDSLIIIKDHEKEKHINICENNCIHLIDNDINQILKHIESRMFLNNEQIISIWNEMKVELLKIMNQFTKGFKNEFTTEHSYKLAPLKFILQHFIRSSDYHSLTLLAIILSRICILETKKLLITSGDTGITLPLSIPSRVSYLSNYGYYRAIVYYNLALKYDIESVLTHYKQKYENLICMEEKESSKYFVNYYDFPILINYYVSQCTDSGKLTYKKYAINDIIEKDNYHVDKSERIKYSLDDTLLHYMNVMQNVYCKAIYRMGDYNKFAEFNKFQSNLSYIIESKKETSSHIDDELLQVKCSICNLCCRGLISVCFLCGHGGHYQHINEWFREQKLCPAGCGCKCIMNIPKCK</sequence>
<dbReference type="SUPFAM" id="SSF50978">
    <property type="entry name" value="WD40 repeat-like"/>
    <property type="match status" value="1"/>
</dbReference>
<dbReference type="GO" id="GO:1904263">
    <property type="term" value="P:positive regulation of TORC1 signaling"/>
    <property type="evidence" value="ECO:0007669"/>
    <property type="project" value="TreeGrafter"/>
</dbReference>
<reference evidence="6" key="1">
    <citation type="submission" date="2014-09" db="EMBL/GenBank/DDBJ databases">
        <authorList>
            <person name="Martin A.A."/>
        </authorList>
    </citation>
    <scope>NUCLEOTIDE SEQUENCE</scope>
    <source>
        <strain evidence="6">ED321</strain>
    </source>
</reference>
<dbReference type="GO" id="GO:0005774">
    <property type="term" value="C:vacuolar membrane"/>
    <property type="evidence" value="ECO:0007669"/>
    <property type="project" value="TreeGrafter"/>
</dbReference>
<dbReference type="Pfam" id="PF17120">
    <property type="entry name" value="zf-RING_16"/>
    <property type="match status" value="1"/>
</dbReference>
<dbReference type="InterPro" id="IPR036322">
    <property type="entry name" value="WD40_repeat_dom_sf"/>
</dbReference>
<dbReference type="WormBase" id="SRAE_X000242800">
    <property type="protein sequence ID" value="SRP10154"/>
    <property type="gene ID" value="WBGene00268014"/>
</dbReference>
<dbReference type="GO" id="GO:0035859">
    <property type="term" value="C:Seh1-associated complex"/>
    <property type="evidence" value="ECO:0007669"/>
    <property type="project" value="TreeGrafter"/>
</dbReference>
<name>A0A090KT97_STRRB</name>
<dbReference type="PANTHER" id="PTHR46170">
    <property type="entry name" value="GATOR COMPLEX PROTEIN WDR59"/>
    <property type="match status" value="1"/>
</dbReference>
<dbReference type="GO" id="GO:0034198">
    <property type="term" value="P:cellular response to amino acid starvation"/>
    <property type="evidence" value="ECO:0007669"/>
    <property type="project" value="TreeGrafter"/>
</dbReference>
<dbReference type="PANTHER" id="PTHR46170:SF1">
    <property type="entry name" value="GATOR COMPLEX PROTEIN WDR59"/>
    <property type="match status" value="1"/>
</dbReference>
<dbReference type="WBParaSite" id="SRAE_X000242800.1">
    <property type="protein sequence ID" value="SRAE_X000242800.1"/>
    <property type="gene ID" value="WBGene00268014"/>
</dbReference>
<keyword evidence="6" id="KW-1185">Reference proteome</keyword>
<dbReference type="CTD" id="36385508"/>
<keyword evidence="1 3" id="KW-0853">WD repeat</keyword>
<dbReference type="InterPro" id="IPR049566">
    <property type="entry name" value="WDR59_RTC1-like_RING_Znf"/>
</dbReference>
<evidence type="ECO:0000256" key="2">
    <source>
        <dbReference type="ARBA" id="ARBA00022737"/>
    </source>
</evidence>
<reference evidence="5" key="2">
    <citation type="submission" date="2014-09" db="EMBL/GenBank/DDBJ databases">
        <authorList>
            <person name="Aslett A.Martin."/>
        </authorList>
    </citation>
    <scope>NUCLEOTIDE SEQUENCE</scope>
    <source>
        <strain evidence="5">ED321 Heterogonic</strain>
    </source>
</reference>
<dbReference type="Proteomes" id="UP000035682">
    <property type="component" value="Unplaced"/>
</dbReference>
<accession>A0A090KT97</accession>
<reference evidence="7" key="3">
    <citation type="submission" date="2020-12" db="UniProtKB">
        <authorList>
            <consortium name="WormBaseParasite"/>
        </authorList>
    </citation>
    <scope>IDENTIFICATION</scope>
</reference>
<evidence type="ECO:0000259" key="4">
    <source>
        <dbReference type="Pfam" id="PF17120"/>
    </source>
</evidence>
<feature type="domain" description="WDR59/RTC1-like RING zinc finger" evidence="4">
    <location>
        <begin position="1098"/>
        <end position="1147"/>
    </location>
</feature>
<dbReference type="SMART" id="SM00320">
    <property type="entry name" value="WD40"/>
    <property type="match status" value="2"/>
</dbReference>
<evidence type="ECO:0000313" key="8">
    <source>
        <dbReference type="WormBase" id="SRAE_X000242800"/>
    </source>
</evidence>
<dbReference type="Gene3D" id="2.130.10.10">
    <property type="entry name" value="YVTN repeat-like/Quinoprotein amine dehydrogenase"/>
    <property type="match status" value="1"/>
</dbReference>
<organism evidence="5">
    <name type="scientific">Strongyloides ratti</name>
    <name type="common">Parasitic roundworm</name>
    <dbReference type="NCBI Taxonomy" id="34506"/>
    <lineage>
        <taxon>Eukaryota</taxon>
        <taxon>Metazoa</taxon>
        <taxon>Ecdysozoa</taxon>
        <taxon>Nematoda</taxon>
        <taxon>Chromadorea</taxon>
        <taxon>Rhabditida</taxon>
        <taxon>Tylenchina</taxon>
        <taxon>Panagrolaimomorpha</taxon>
        <taxon>Strongyloidoidea</taxon>
        <taxon>Strongyloididae</taxon>
        <taxon>Strongyloides</taxon>
    </lineage>
</organism>
<dbReference type="PROSITE" id="PS50082">
    <property type="entry name" value="WD_REPEATS_2"/>
    <property type="match status" value="1"/>
</dbReference>
<gene>
    <name evidence="5 7 8" type="ORF">SRAE_X000242800</name>
</gene>
<evidence type="ECO:0000313" key="5">
    <source>
        <dbReference type="EMBL" id="CEF60695.1"/>
    </source>
</evidence>
<dbReference type="GeneID" id="36385508"/>
<dbReference type="EMBL" id="LN609400">
    <property type="protein sequence ID" value="CEF60695.1"/>
    <property type="molecule type" value="Genomic_DNA"/>
</dbReference>
<evidence type="ECO:0000313" key="7">
    <source>
        <dbReference type="WBParaSite" id="SRAE_X000242800.1"/>
    </source>
</evidence>
<evidence type="ECO:0000313" key="6">
    <source>
        <dbReference type="Proteomes" id="UP000035682"/>
    </source>
</evidence>
<keyword evidence="2" id="KW-0677">Repeat</keyword>
<dbReference type="RefSeq" id="XP_024499904.1">
    <property type="nucleotide sequence ID" value="XM_024645642.1"/>
</dbReference>
<proteinExistence type="predicted"/>
<protein>
    <submittedName>
        <fullName evidence="5">WD40 repeat and WD40/YVTN repeat-like-containing domain and WD40-repeat-containing domain-containing protein</fullName>
    </submittedName>
</protein>
<dbReference type="InterPro" id="IPR001680">
    <property type="entry name" value="WD40_rpt"/>
</dbReference>
<dbReference type="GO" id="GO:0035591">
    <property type="term" value="F:signaling adaptor activity"/>
    <property type="evidence" value="ECO:0007669"/>
    <property type="project" value="TreeGrafter"/>
</dbReference>
<dbReference type="InterPro" id="IPR049567">
    <property type="entry name" value="WDR59-like"/>
</dbReference>
<feature type="repeat" description="WD" evidence="3">
    <location>
        <begin position="185"/>
        <end position="218"/>
    </location>
</feature>
<dbReference type="InterPro" id="IPR015943">
    <property type="entry name" value="WD40/YVTN_repeat-like_dom_sf"/>
</dbReference>
<evidence type="ECO:0000256" key="3">
    <source>
        <dbReference type="PROSITE-ProRule" id="PRU00221"/>
    </source>
</evidence>